<keyword evidence="9 11" id="KW-0030">Aminoacyl-tRNA synthetase</keyword>
<evidence type="ECO:0000256" key="4">
    <source>
        <dbReference type="ARBA" id="ARBA00022490"/>
    </source>
</evidence>
<accession>A0A1H4GCT2</accession>
<dbReference type="GO" id="GO:0005524">
    <property type="term" value="F:ATP binding"/>
    <property type="evidence" value="ECO:0007669"/>
    <property type="project" value="UniProtKB-UniRule"/>
</dbReference>
<dbReference type="Pfam" id="PF02092">
    <property type="entry name" value="tRNA_synt_2f"/>
    <property type="match status" value="1"/>
</dbReference>
<dbReference type="GO" id="GO:0004820">
    <property type="term" value="F:glycine-tRNA ligase activity"/>
    <property type="evidence" value="ECO:0007669"/>
    <property type="project" value="UniProtKB-UniRule"/>
</dbReference>
<dbReference type="InterPro" id="IPR006194">
    <property type="entry name" value="Gly-tRNA-synth_heterodimer"/>
</dbReference>
<dbReference type="HAMAP" id="MF_00255">
    <property type="entry name" value="Gly_tRNA_synth_beta"/>
    <property type="match status" value="1"/>
</dbReference>
<evidence type="ECO:0000256" key="7">
    <source>
        <dbReference type="ARBA" id="ARBA00022840"/>
    </source>
</evidence>
<dbReference type="Gene3D" id="1.10.730.10">
    <property type="entry name" value="Isoleucyl-tRNA Synthetase, Domain 1"/>
    <property type="match status" value="1"/>
</dbReference>
<dbReference type="Pfam" id="PF05746">
    <property type="entry name" value="DALR_1"/>
    <property type="match status" value="1"/>
</dbReference>
<dbReference type="EMBL" id="FNRJ01000015">
    <property type="protein sequence ID" value="SEB07409.1"/>
    <property type="molecule type" value="Genomic_DNA"/>
</dbReference>
<comment type="subunit">
    <text evidence="3 11">Tetramer of two alpha and two beta subunits.</text>
</comment>
<keyword evidence="5 11" id="KW-0436">Ligase</keyword>
<dbReference type="InterPro" id="IPR008909">
    <property type="entry name" value="DALR_anticod-bd"/>
</dbReference>
<comment type="subcellular location">
    <subcellularLocation>
        <location evidence="1 11">Cytoplasm</location>
    </subcellularLocation>
</comment>
<evidence type="ECO:0000313" key="13">
    <source>
        <dbReference type="EMBL" id="SEB07409.1"/>
    </source>
</evidence>
<keyword evidence="8 11" id="KW-0648">Protein biosynthesis</keyword>
<dbReference type="GO" id="GO:0005829">
    <property type="term" value="C:cytosol"/>
    <property type="evidence" value="ECO:0007669"/>
    <property type="project" value="TreeGrafter"/>
</dbReference>
<comment type="similarity">
    <text evidence="2 11">Belongs to the class-II aminoacyl-tRNA synthetase family.</text>
</comment>
<dbReference type="InterPro" id="IPR015944">
    <property type="entry name" value="Gly-tRNA-synth_bsu"/>
</dbReference>
<keyword evidence="14" id="KW-1185">Reference proteome</keyword>
<organism evidence="13 14">
    <name type="scientific">Marinobacterium iners DSM 11526</name>
    <dbReference type="NCBI Taxonomy" id="1122198"/>
    <lineage>
        <taxon>Bacteria</taxon>
        <taxon>Pseudomonadati</taxon>
        <taxon>Pseudomonadota</taxon>
        <taxon>Gammaproteobacteria</taxon>
        <taxon>Oceanospirillales</taxon>
        <taxon>Oceanospirillaceae</taxon>
        <taxon>Marinobacterium</taxon>
    </lineage>
</organism>
<dbReference type="PANTHER" id="PTHR30075">
    <property type="entry name" value="GLYCYL-TRNA SYNTHETASE"/>
    <property type="match status" value="1"/>
</dbReference>
<evidence type="ECO:0000256" key="11">
    <source>
        <dbReference type="HAMAP-Rule" id="MF_00255"/>
    </source>
</evidence>
<evidence type="ECO:0000256" key="8">
    <source>
        <dbReference type="ARBA" id="ARBA00022917"/>
    </source>
</evidence>
<evidence type="ECO:0000256" key="9">
    <source>
        <dbReference type="ARBA" id="ARBA00023146"/>
    </source>
</evidence>
<dbReference type="RefSeq" id="WP_091827516.1">
    <property type="nucleotide sequence ID" value="NZ_FNRJ01000015.1"/>
</dbReference>
<evidence type="ECO:0000256" key="1">
    <source>
        <dbReference type="ARBA" id="ARBA00004496"/>
    </source>
</evidence>
<dbReference type="SMART" id="SM00836">
    <property type="entry name" value="DALR_1"/>
    <property type="match status" value="1"/>
</dbReference>
<keyword evidence="6 11" id="KW-0547">Nucleotide-binding</keyword>
<reference evidence="14" key="1">
    <citation type="submission" date="2016-10" db="EMBL/GenBank/DDBJ databases">
        <authorList>
            <person name="Varghese N."/>
            <person name="Submissions S."/>
        </authorList>
    </citation>
    <scope>NUCLEOTIDE SEQUENCE [LARGE SCALE GENOMIC DNA]</scope>
    <source>
        <strain evidence="14">DSM 11526</strain>
    </source>
</reference>
<evidence type="ECO:0000313" key="14">
    <source>
        <dbReference type="Proteomes" id="UP000242469"/>
    </source>
</evidence>
<dbReference type="AlphaFoldDB" id="A0A1H4GCT2"/>
<dbReference type="EC" id="6.1.1.14" evidence="11"/>
<dbReference type="NCBIfam" id="TIGR00211">
    <property type="entry name" value="glyS"/>
    <property type="match status" value="1"/>
</dbReference>
<dbReference type="STRING" id="1122198.SAMN02745729_11575"/>
<keyword evidence="7 11" id="KW-0067">ATP-binding</keyword>
<sequence>MSQHDFLVELGTEELPPKALKTLSDAFLSGITSGLDAAGITYTTATPFASPRRLAVLISNIQPQQPDRSIEKRGPATQAPEKAVQGFAGSCGVSTDQLEVMETPKGSYYVYRGVEKGQSTAALLPEIISESLHKLPIPKRMRWGSSRTEFVRPVKWLVMLLGDEVVDAEVLGLKAGRKTRGHRFHYNHEIEIMVPADYQQTLLDTGKVIADFAARREIIREQVIREGERIGGTAQIDEDLLDEVTALNEWPVALTGRFEERFLDVPAEALISSMKENQKYFHALDAEGKLMPYFITLANIESKDPQQVIEGNEKVIRPRLADAAFFFDTDKKQPLEARIEKLKSVVFQQQLGTIYEKTQRIEGLAAAIANLIGGDSQYAQRAASLSKCDLMTDMVFEFTELQGLMGYHYALHDGEAEEVAQALDEQYMPRFAGDNLPSTRTGIALAIADRLDTLTGLFGINQPPTGSKDPFALRRAALGVLRIIVEHKLDIDLHELLSIAVAQHKDLPAADGLADRVLDFMLDRFRAWYDDRGISAETFLAVHALRPTSPLDFDRRIDAVNHFRNLPEAAALASANKRVSNILTKQGGDISTDTNPSLLHEQAERELCEQLDAIEREITPLFERGEYRNALERLAQLRQSVDNFFDQVMVMADDEALKLNRLALLARLRRLFLGVADISLLG</sequence>
<feature type="domain" description="DALR anticodon binding" evidence="12">
    <location>
        <begin position="578"/>
        <end position="681"/>
    </location>
</feature>
<dbReference type="Proteomes" id="UP000242469">
    <property type="component" value="Unassembled WGS sequence"/>
</dbReference>
<dbReference type="GO" id="GO:0006420">
    <property type="term" value="P:arginyl-tRNA aminoacylation"/>
    <property type="evidence" value="ECO:0007669"/>
    <property type="project" value="InterPro"/>
</dbReference>
<dbReference type="GO" id="GO:0004814">
    <property type="term" value="F:arginine-tRNA ligase activity"/>
    <property type="evidence" value="ECO:0007669"/>
    <property type="project" value="InterPro"/>
</dbReference>
<dbReference type="SUPFAM" id="SSF109604">
    <property type="entry name" value="HD-domain/PDEase-like"/>
    <property type="match status" value="1"/>
</dbReference>
<proteinExistence type="inferred from homology"/>
<evidence type="ECO:0000256" key="5">
    <source>
        <dbReference type="ARBA" id="ARBA00022598"/>
    </source>
</evidence>
<name>A0A1H4GCT2_9GAMM</name>
<evidence type="ECO:0000256" key="6">
    <source>
        <dbReference type="ARBA" id="ARBA00022741"/>
    </source>
</evidence>
<evidence type="ECO:0000259" key="12">
    <source>
        <dbReference type="SMART" id="SM00836"/>
    </source>
</evidence>
<protein>
    <recommendedName>
        <fullName evidence="11">Glycine--tRNA ligase beta subunit</fullName>
        <ecNumber evidence="11">6.1.1.14</ecNumber>
    </recommendedName>
    <alternativeName>
        <fullName evidence="11">Glycyl-tRNA synthetase beta subunit</fullName>
        <shortName evidence="11">GlyRS</shortName>
    </alternativeName>
</protein>
<keyword evidence="4 11" id="KW-0963">Cytoplasm</keyword>
<dbReference type="PANTHER" id="PTHR30075:SF2">
    <property type="entry name" value="GLYCINE--TRNA LIGASE, CHLOROPLASTIC_MITOCHONDRIAL 2"/>
    <property type="match status" value="1"/>
</dbReference>
<evidence type="ECO:0000256" key="10">
    <source>
        <dbReference type="ARBA" id="ARBA00047937"/>
    </source>
</evidence>
<dbReference type="GO" id="GO:0006426">
    <property type="term" value="P:glycyl-tRNA aminoacylation"/>
    <property type="evidence" value="ECO:0007669"/>
    <property type="project" value="UniProtKB-UniRule"/>
</dbReference>
<comment type="catalytic activity">
    <reaction evidence="10 11">
        <text>tRNA(Gly) + glycine + ATP = glycyl-tRNA(Gly) + AMP + diphosphate</text>
        <dbReference type="Rhea" id="RHEA:16013"/>
        <dbReference type="Rhea" id="RHEA-COMP:9664"/>
        <dbReference type="Rhea" id="RHEA-COMP:9683"/>
        <dbReference type="ChEBI" id="CHEBI:30616"/>
        <dbReference type="ChEBI" id="CHEBI:33019"/>
        <dbReference type="ChEBI" id="CHEBI:57305"/>
        <dbReference type="ChEBI" id="CHEBI:78442"/>
        <dbReference type="ChEBI" id="CHEBI:78522"/>
        <dbReference type="ChEBI" id="CHEBI:456215"/>
        <dbReference type="EC" id="6.1.1.14"/>
    </reaction>
</comment>
<gene>
    <name evidence="11" type="primary">glyS</name>
    <name evidence="13" type="ORF">SAMN02745729_11575</name>
</gene>
<dbReference type="PRINTS" id="PR01045">
    <property type="entry name" value="TRNASYNTHGB"/>
</dbReference>
<dbReference type="OrthoDB" id="9775440at2"/>
<evidence type="ECO:0000256" key="3">
    <source>
        <dbReference type="ARBA" id="ARBA00011209"/>
    </source>
</evidence>
<dbReference type="PROSITE" id="PS50861">
    <property type="entry name" value="AA_TRNA_LIGASE_II_GLYAB"/>
    <property type="match status" value="1"/>
</dbReference>
<evidence type="ECO:0000256" key="2">
    <source>
        <dbReference type="ARBA" id="ARBA00008226"/>
    </source>
</evidence>